<comment type="caution">
    <text evidence="2">The sequence shown here is derived from an EMBL/GenBank/DDBJ whole genome shotgun (WGS) entry which is preliminary data.</text>
</comment>
<keyword evidence="3" id="KW-1185">Reference proteome</keyword>
<evidence type="ECO:0000313" key="3">
    <source>
        <dbReference type="Proteomes" id="UP000324091"/>
    </source>
</evidence>
<reference evidence="2 3" key="1">
    <citation type="submission" date="2019-04" db="EMBL/GenBank/DDBJ databases">
        <title>Chromosome genome assembly for Takifugu flavidus.</title>
        <authorList>
            <person name="Xiao S."/>
        </authorList>
    </citation>
    <scope>NUCLEOTIDE SEQUENCE [LARGE SCALE GENOMIC DNA]</scope>
    <source>
        <strain evidence="2">HTHZ2018</strain>
        <tissue evidence="2">Muscle</tissue>
    </source>
</reference>
<dbReference type="Proteomes" id="UP000324091">
    <property type="component" value="Chromosome 2"/>
</dbReference>
<sequence length="82" mass="9366">MASLRQEHHYRLYCGNNHRGRSGNRTLFHVKLTDSAIRTLEAHQNLKFNITPHIPSYSIVQQLGICMLLGQVGDCGEICEWS</sequence>
<proteinExistence type="predicted"/>
<dbReference type="GO" id="GO:0008023">
    <property type="term" value="C:transcription elongation factor complex"/>
    <property type="evidence" value="ECO:0007669"/>
    <property type="project" value="InterPro"/>
</dbReference>
<evidence type="ECO:0000313" key="2">
    <source>
        <dbReference type="EMBL" id="TWW67326.1"/>
    </source>
</evidence>
<accession>A0A5C6NJM8</accession>
<dbReference type="AlphaFoldDB" id="A0A5C6NJM8"/>
<dbReference type="InterPro" id="IPR019464">
    <property type="entry name" value="ELL_N"/>
</dbReference>
<dbReference type="EMBL" id="RHFK02000012">
    <property type="protein sequence ID" value="TWW67326.1"/>
    <property type="molecule type" value="Genomic_DNA"/>
</dbReference>
<evidence type="ECO:0000259" key="1">
    <source>
        <dbReference type="Pfam" id="PF10390"/>
    </source>
</evidence>
<dbReference type="GO" id="GO:0006368">
    <property type="term" value="P:transcription elongation by RNA polymerase II"/>
    <property type="evidence" value="ECO:0007669"/>
    <property type="project" value="InterPro"/>
</dbReference>
<feature type="domain" description="RNA polymerase II elongation factor ELL N-terminal" evidence="1">
    <location>
        <begin position="6"/>
        <end position="51"/>
    </location>
</feature>
<gene>
    <name evidence="2" type="ORF">D4764_02G0003670</name>
</gene>
<organism evidence="2 3">
    <name type="scientific">Takifugu flavidus</name>
    <name type="common">sansaifugu</name>
    <dbReference type="NCBI Taxonomy" id="433684"/>
    <lineage>
        <taxon>Eukaryota</taxon>
        <taxon>Metazoa</taxon>
        <taxon>Chordata</taxon>
        <taxon>Craniata</taxon>
        <taxon>Vertebrata</taxon>
        <taxon>Euteleostomi</taxon>
        <taxon>Actinopterygii</taxon>
        <taxon>Neopterygii</taxon>
        <taxon>Teleostei</taxon>
        <taxon>Neoteleostei</taxon>
        <taxon>Acanthomorphata</taxon>
        <taxon>Eupercaria</taxon>
        <taxon>Tetraodontiformes</taxon>
        <taxon>Tetradontoidea</taxon>
        <taxon>Tetraodontidae</taxon>
        <taxon>Takifugu</taxon>
    </lineage>
</organism>
<protein>
    <recommendedName>
        <fullName evidence="1">RNA polymerase II elongation factor ELL N-terminal domain-containing protein</fullName>
    </recommendedName>
</protein>
<dbReference type="Pfam" id="PF10390">
    <property type="entry name" value="ELL"/>
    <property type="match status" value="1"/>
</dbReference>
<name>A0A5C6NJM8_9TELE</name>